<organism evidence="2 3">
    <name type="scientific">Diaphorobacter aerolatus</name>
    <dbReference type="NCBI Taxonomy" id="1288495"/>
    <lineage>
        <taxon>Bacteria</taxon>
        <taxon>Pseudomonadati</taxon>
        <taxon>Pseudomonadota</taxon>
        <taxon>Betaproteobacteria</taxon>
        <taxon>Burkholderiales</taxon>
        <taxon>Comamonadaceae</taxon>
        <taxon>Diaphorobacter</taxon>
    </lineage>
</organism>
<sequence>MSFSMRVAKFPPLPGFGLDMHKIGPGSVVPPLPVPPVPTAPWLALLVHYPSLCLSGKFTTQTLTDGMLDTITGNDWGTMQPHIPIPPILASNIVPVMIGASHKHFLPAYSVMETANGGLLVAAQAPDDPIAVCTPVCMIALQHCSDPVSLPCGIQFHLPTTRWVGMSLCDLLAAAISMVGDNLTDKMSDRMYGKLIPETLGGAIIGAALSAVVDFVAESMDATEGTGAAGAVVATLGCVIGPPAAAVLFGKAADAVGEMG</sequence>
<keyword evidence="1" id="KW-0812">Transmembrane</keyword>
<dbReference type="KEGG" id="daer:H9K75_03255"/>
<name>A0A7H0GLJ2_9BURK</name>
<keyword evidence="3" id="KW-1185">Reference proteome</keyword>
<reference evidence="2 3" key="1">
    <citation type="submission" date="2020-08" db="EMBL/GenBank/DDBJ databases">
        <title>Genome sequence of Diaphorobacter aerolatus KACC 16536T.</title>
        <authorList>
            <person name="Hyun D.-W."/>
            <person name="Bae J.-W."/>
        </authorList>
    </citation>
    <scope>NUCLEOTIDE SEQUENCE [LARGE SCALE GENOMIC DNA]</scope>
    <source>
        <strain evidence="2 3">KACC 16536</strain>
    </source>
</reference>
<evidence type="ECO:0000313" key="3">
    <source>
        <dbReference type="Proteomes" id="UP000516028"/>
    </source>
</evidence>
<keyword evidence="1" id="KW-1133">Transmembrane helix</keyword>
<evidence type="ECO:0000313" key="2">
    <source>
        <dbReference type="EMBL" id="QNP49158.1"/>
    </source>
</evidence>
<evidence type="ECO:0000256" key="1">
    <source>
        <dbReference type="SAM" id="Phobius"/>
    </source>
</evidence>
<feature type="transmembrane region" description="Helical" evidence="1">
    <location>
        <begin position="195"/>
        <end position="216"/>
    </location>
</feature>
<dbReference type="AlphaFoldDB" id="A0A7H0GLJ2"/>
<dbReference type="Proteomes" id="UP000516028">
    <property type="component" value="Chromosome"/>
</dbReference>
<proteinExistence type="predicted"/>
<dbReference type="RefSeq" id="WP_187724750.1">
    <property type="nucleotide sequence ID" value="NZ_CP060783.1"/>
</dbReference>
<feature type="transmembrane region" description="Helical" evidence="1">
    <location>
        <begin position="228"/>
        <end position="249"/>
    </location>
</feature>
<keyword evidence="1" id="KW-0472">Membrane</keyword>
<dbReference type="EMBL" id="CP060783">
    <property type="protein sequence ID" value="QNP49158.1"/>
    <property type="molecule type" value="Genomic_DNA"/>
</dbReference>
<gene>
    <name evidence="2" type="ORF">H9K75_03255</name>
</gene>
<accession>A0A7H0GLJ2</accession>
<protein>
    <submittedName>
        <fullName evidence="2">Uncharacterized protein</fullName>
    </submittedName>
</protein>